<keyword evidence="1" id="KW-0732">Signal</keyword>
<sequence>MLKHKKHKMTLLAACVGASSLAVSIPGWAQNNGEEETLTVTADGSSTHGEGYVANRVKPAAEPMRRCWQPRSH</sequence>
<reference evidence="2 3" key="1">
    <citation type="submission" date="2018-06" db="EMBL/GenBank/DDBJ databases">
        <authorList>
            <consortium name="Pathogen Informatics"/>
            <person name="Doyle S."/>
        </authorList>
    </citation>
    <scope>NUCLEOTIDE SEQUENCE [LARGE SCALE GENOMIC DNA]</scope>
    <source>
        <strain evidence="2 3">NCTC12157</strain>
    </source>
</reference>
<protein>
    <submittedName>
        <fullName evidence="2">Uncharacterized protein</fullName>
    </submittedName>
</protein>
<name>A0A377NEN1_9GAMM</name>
<evidence type="ECO:0000256" key="1">
    <source>
        <dbReference type="SAM" id="SignalP"/>
    </source>
</evidence>
<feature type="signal peptide" evidence="1">
    <location>
        <begin position="1"/>
        <end position="29"/>
    </location>
</feature>
<dbReference type="EMBL" id="UGGO01000001">
    <property type="protein sequence ID" value="STQ45971.1"/>
    <property type="molecule type" value="Genomic_DNA"/>
</dbReference>
<dbReference type="AlphaFoldDB" id="A0A377NEN1"/>
<feature type="chain" id="PRO_5016969789" evidence="1">
    <location>
        <begin position="30"/>
        <end position="73"/>
    </location>
</feature>
<evidence type="ECO:0000313" key="2">
    <source>
        <dbReference type="EMBL" id="STQ45971.1"/>
    </source>
</evidence>
<organism evidence="2 3">
    <name type="scientific">Ewingella americana</name>
    <dbReference type="NCBI Taxonomy" id="41202"/>
    <lineage>
        <taxon>Bacteria</taxon>
        <taxon>Pseudomonadati</taxon>
        <taxon>Pseudomonadota</taxon>
        <taxon>Gammaproteobacteria</taxon>
        <taxon>Enterobacterales</taxon>
        <taxon>Yersiniaceae</taxon>
        <taxon>Ewingella</taxon>
    </lineage>
</organism>
<evidence type="ECO:0000313" key="3">
    <source>
        <dbReference type="Proteomes" id="UP000254304"/>
    </source>
</evidence>
<dbReference type="Proteomes" id="UP000254304">
    <property type="component" value="Unassembled WGS sequence"/>
</dbReference>
<accession>A0A377NEN1</accession>
<proteinExistence type="predicted"/>
<gene>
    <name evidence="2" type="ORF">NCTC12157_03726</name>
</gene>